<sequence length="98" mass="10837">MKLDNLGGLSSFIEARHGPQRGGQMTSGDSLRGAGGKRPRTMDCGTPYKRPMSSSGRQLVEMMTMMMVHLECLPREIEKAFSRHARPNLDCIIAFPQA</sequence>
<evidence type="ECO:0000313" key="2">
    <source>
        <dbReference type="EMBL" id="CAH2234287.1"/>
    </source>
</evidence>
<name>A0A8S4RCH3_9NEOP</name>
<dbReference type="Proteomes" id="UP000838756">
    <property type="component" value="Unassembled WGS sequence"/>
</dbReference>
<organism evidence="2 3">
    <name type="scientific">Pararge aegeria aegeria</name>
    <dbReference type="NCBI Taxonomy" id="348720"/>
    <lineage>
        <taxon>Eukaryota</taxon>
        <taxon>Metazoa</taxon>
        <taxon>Ecdysozoa</taxon>
        <taxon>Arthropoda</taxon>
        <taxon>Hexapoda</taxon>
        <taxon>Insecta</taxon>
        <taxon>Pterygota</taxon>
        <taxon>Neoptera</taxon>
        <taxon>Endopterygota</taxon>
        <taxon>Lepidoptera</taxon>
        <taxon>Glossata</taxon>
        <taxon>Ditrysia</taxon>
        <taxon>Papilionoidea</taxon>
        <taxon>Nymphalidae</taxon>
        <taxon>Satyrinae</taxon>
        <taxon>Satyrini</taxon>
        <taxon>Parargina</taxon>
        <taxon>Pararge</taxon>
    </lineage>
</organism>
<evidence type="ECO:0000313" key="3">
    <source>
        <dbReference type="Proteomes" id="UP000838756"/>
    </source>
</evidence>
<evidence type="ECO:0000256" key="1">
    <source>
        <dbReference type="SAM" id="MobiDB-lite"/>
    </source>
</evidence>
<feature type="region of interest" description="Disordered" evidence="1">
    <location>
        <begin position="1"/>
        <end position="56"/>
    </location>
</feature>
<accession>A0A8S4RCH3</accession>
<dbReference type="AlphaFoldDB" id="A0A8S4RCH3"/>
<comment type="caution">
    <text evidence="2">The sequence shown here is derived from an EMBL/GenBank/DDBJ whole genome shotgun (WGS) entry which is preliminary data.</text>
</comment>
<protein>
    <submittedName>
        <fullName evidence="2">Jg15015 protein</fullName>
    </submittedName>
</protein>
<gene>
    <name evidence="2" type="primary">jg15015</name>
    <name evidence="2" type="ORF">PAEG_LOCUS12134</name>
</gene>
<reference evidence="2" key="1">
    <citation type="submission" date="2022-03" db="EMBL/GenBank/DDBJ databases">
        <authorList>
            <person name="Lindestad O."/>
        </authorList>
    </citation>
    <scope>NUCLEOTIDE SEQUENCE</scope>
</reference>
<dbReference type="EMBL" id="CAKXAJ010025044">
    <property type="protein sequence ID" value="CAH2234287.1"/>
    <property type="molecule type" value="Genomic_DNA"/>
</dbReference>
<proteinExistence type="predicted"/>
<keyword evidence="3" id="KW-1185">Reference proteome</keyword>
<dbReference type="OrthoDB" id="7466345at2759"/>